<evidence type="ECO:0000256" key="1">
    <source>
        <dbReference type="ARBA" id="ARBA00008651"/>
    </source>
</evidence>
<keyword evidence="5" id="KW-0677">Repeat</keyword>
<dbReference type="Gene3D" id="3.20.200.10">
    <property type="entry name" value="MHCK/EF2 kinase"/>
    <property type="match status" value="1"/>
</dbReference>
<evidence type="ECO:0000256" key="8">
    <source>
        <dbReference type="ARBA" id="ARBA00023319"/>
    </source>
</evidence>
<protein>
    <recommendedName>
        <fullName evidence="2">non-specific serine/threonine protein kinase</fullName>
        <ecNumber evidence="2">2.7.11.1</ecNumber>
    </recommendedName>
</protein>
<reference evidence="14" key="2">
    <citation type="submission" date="2025-08" db="UniProtKB">
        <authorList>
            <consortium name="Ensembl"/>
        </authorList>
    </citation>
    <scope>IDENTIFICATION</scope>
</reference>
<dbReference type="SMART" id="SM00409">
    <property type="entry name" value="IG"/>
    <property type="match status" value="2"/>
</dbReference>
<evidence type="ECO:0000256" key="2">
    <source>
        <dbReference type="ARBA" id="ARBA00012513"/>
    </source>
</evidence>
<dbReference type="InterPro" id="IPR011009">
    <property type="entry name" value="Kinase-like_dom_sf"/>
</dbReference>
<evidence type="ECO:0000256" key="7">
    <source>
        <dbReference type="ARBA" id="ARBA00023157"/>
    </source>
</evidence>
<evidence type="ECO:0000256" key="4">
    <source>
        <dbReference type="ARBA" id="ARBA00022679"/>
    </source>
</evidence>
<evidence type="ECO:0000256" key="9">
    <source>
        <dbReference type="ARBA" id="ARBA00047899"/>
    </source>
</evidence>
<evidence type="ECO:0000256" key="6">
    <source>
        <dbReference type="ARBA" id="ARBA00022777"/>
    </source>
</evidence>
<dbReference type="SMART" id="SM00408">
    <property type="entry name" value="IGc2"/>
    <property type="match status" value="2"/>
</dbReference>
<dbReference type="InterPro" id="IPR003598">
    <property type="entry name" value="Ig_sub2"/>
</dbReference>
<feature type="region of interest" description="Disordered" evidence="11">
    <location>
        <begin position="181"/>
        <end position="229"/>
    </location>
</feature>
<evidence type="ECO:0000256" key="11">
    <source>
        <dbReference type="SAM" id="MobiDB-lite"/>
    </source>
</evidence>
<feature type="region of interest" description="Disordered" evidence="11">
    <location>
        <begin position="831"/>
        <end position="866"/>
    </location>
</feature>
<dbReference type="Pfam" id="PF02816">
    <property type="entry name" value="Alpha_kinase"/>
    <property type="match status" value="1"/>
</dbReference>
<organism evidence="14 15">
    <name type="scientific">Maylandia zebra</name>
    <name type="common">zebra mbuna</name>
    <dbReference type="NCBI Taxonomy" id="106582"/>
    <lineage>
        <taxon>Eukaryota</taxon>
        <taxon>Metazoa</taxon>
        <taxon>Chordata</taxon>
        <taxon>Craniata</taxon>
        <taxon>Vertebrata</taxon>
        <taxon>Euteleostomi</taxon>
        <taxon>Actinopterygii</taxon>
        <taxon>Neopterygii</taxon>
        <taxon>Teleostei</taxon>
        <taxon>Neoteleostei</taxon>
        <taxon>Acanthomorphata</taxon>
        <taxon>Ovalentaria</taxon>
        <taxon>Cichlomorphae</taxon>
        <taxon>Cichliformes</taxon>
        <taxon>Cichlidae</taxon>
        <taxon>African cichlids</taxon>
        <taxon>Pseudocrenilabrinae</taxon>
        <taxon>Haplochromini</taxon>
        <taxon>Maylandia</taxon>
        <taxon>Maylandia zebra complex</taxon>
    </lineage>
</organism>
<evidence type="ECO:0000256" key="10">
    <source>
        <dbReference type="ARBA" id="ARBA00048679"/>
    </source>
</evidence>
<dbReference type="GO" id="GO:0055013">
    <property type="term" value="P:cardiac muscle cell development"/>
    <property type="evidence" value="ECO:0007669"/>
    <property type="project" value="TreeGrafter"/>
</dbReference>
<keyword evidence="8" id="KW-0393">Immunoglobulin domain</keyword>
<dbReference type="InterPro" id="IPR007110">
    <property type="entry name" value="Ig-like_dom"/>
</dbReference>
<feature type="region of interest" description="Disordered" evidence="11">
    <location>
        <begin position="892"/>
        <end position="947"/>
    </location>
</feature>
<dbReference type="GO" id="GO:0005524">
    <property type="term" value="F:ATP binding"/>
    <property type="evidence" value="ECO:0007669"/>
    <property type="project" value="InterPro"/>
</dbReference>
<dbReference type="Gene3D" id="2.60.40.10">
    <property type="entry name" value="Immunoglobulins"/>
    <property type="match status" value="2"/>
</dbReference>
<dbReference type="Pfam" id="PF07679">
    <property type="entry name" value="I-set"/>
    <property type="match status" value="2"/>
</dbReference>
<dbReference type="PANTHER" id="PTHR47091:SF1">
    <property type="entry name" value="ALPHA-PROTEIN KINASE 3"/>
    <property type="match status" value="1"/>
</dbReference>
<dbReference type="InterPro" id="IPR004166">
    <property type="entry name" value="a-kinase_dom"/>
</dbReference>
<feature type="region of interest" description="Disordered" evidence="11">
    <location>
        <begin position="789"/>
        <end position="818"/>
    </location>
</feature>
<dbReference type="InterPro" id="IPR013783">
    <property type="entry name" value="Ig-like_fold"/>
</dbReference>
<sequence>MTSWRTTRRSSNGNGRSSNGEDVNGSGRLGGCSYLSNVRPENSTMTDQLHFLVRSTLCSVIAHLTEETQPSFEATLKSKAVSENSNVKFSCVVRGYPAPQVTWYKDDMQLDRYCGLPKYEIFHNGQNHSLHIYKCTVEDAAIYQASAINSKGIVSCSGVLEVGEMNEFKIHQRYFAKVKQKAESRRREAEGKENQEPPRTMSPDRTQRKRRSTMEAFLSTPSSMEDDGNEENHQAVVLETKPRLQGAPGEEVKEKPVPIPNGTMSSLSKGEPVNNTGRNMYLQLGKSVLVLCPKVTQDPTKMNRNDAPVSLELPPDQCMVSSRQQKTAIERPTVADEIQTPLLHSGFKTAIDTMTQDAWDHSKASNEVLSTKVQKSPLKSPVSGENALGCNISLSILESQVNTTIKAVEGTEIQHDEKAELTKLLVESDNPNEKIVKMETETAAVNVTEQTKTEESKDARNKYTGGIIVDAPCNETGQKEHISKVVKKSSLDLKHLMEDINDTSPSRLTKSAENTTSVEHIKGFQEISKPETKIISIAELLRSQIKALESALANPVSDIPPHSNLLQNQSVTARARQELVQDNRKLEVKKFMPKRENKKGVDESPPTTIKATLMEVYHQLHKTDYEQSKTQSATSQPLQALLMPPISAIDSGTNKVMAGLHGSVEKYNGGAMDIGKEIQPSILVQPENCSVVVSQQTTPKLNFPSLTSEVKLISTLSNLCGTASQEPESPLTVTNKKQSIQEANIVNSERTKDEHVQGKDVQFTQKLTPEIKLSSTNERDLTTVSDQCKMEEQYTNTSSLQSNERFPSETGSNTQGNNLPLILKEVKEGLPSDSTANQTAEPSPSLKKRTCVSPIPSATPQELASGARRKILTPKLSTTAVALSVSPSVLRRSSALQPTGEQTSLLERRSPILSRKKMASETPSQLPAEEIQTERKPEEKDKRNPFKAPQVIRKIRAETFADASGHLKLWCQFFNVLSDSTIKWYKNEVEITQVKRKAGDEAQVNLAIVQASSKDAGVYGCSITNDYGTDSTDILLSADILTGLSIREDLGVGEEIEMTPLIFSKGVADSGVWGNKFFGRIMMKESHIGDGCSHKVWRAKVIYGLEPVFESGNTCIIKVCNPIAYGGKEDSCLIDTNLDIMKQECKIQNLAREYCKIFAAETRVIENFGPSLEVIPVYLMYRPANAVPYATVETDLTGVYQKFSDLDYTGRIDMRTGSEVEQKCCTLQHWIFQWTNGNLLFTRLEGVDTKITGVGISVKSTGHQGLSIEANPKVFEQFVSQHKCNYFCGLLGLRSLKVMDSLLTPAKPKSSRSPLLQRKMAAGSSSPQTGRKAAGSPRLSRKTEQEGSKMATKQKAADCHLLCCLVAQEG</sequence>
<feature type="region of interest" description="Disordered" evidence="11">
    <location>
        <begin position="245"/>
        <end position="269"/>
    </location>
</feature>
<dbReference type="CDD" id="cd16973">
    <property type="entry name" value="Alpha_kinase_ALPK3"/>
    <property type="match status" value="1"/>
</dbReference>
<feature type="domain" description="Alpha-type protein kinase" evidence="13">
    <location>
        <begin position="1065"/>
        <end position="1296"/>
    </location>
</feature>
<feature type="compositionally biased region" description="Low complexity" evidence="11">
    <location>
        <begin position="9"/>
        <end position="20"/>
    </location>
</feature>
<dbReference type="PANTHER" id="PTHR47091">
    <property type="entry name" value="ALPHA-PROTEIN KINASE 2-RELATED"/>
    <property type="match status" value="1"/>
</dbReference>
<dbReference type="InterPro" id="IPR036179">
    <property type="entry name" value="Ig-like_dom_sf"/>
</dbReference>
<reference evidence="14 15" key="1">
    <citation type="journal article" date="2014" name="Nature">
        <title>The genomic substrate for adaptive radiation in African cichlid fish.</title>
        <authorList>
            <person name="Brawand D."/>
            <person name="Wagner C.E."/>
            <person name="Li Y.I."/>
            <person name="Malinsky M."/>
            <person name="Keller I."/>
            <person name="Fan S."/>
            <person name="Simakov O."/>
            <person name="Ng A.Y."/>
            <person name="Lim Z.W."/>
            <person name="Bezault E."/>
            <person name="Turner-Maier J."/>
            <person name="Johnson J."/>
            <person name="Alcazar R."/>
            <person name="Noh H.J."/>
            <person name="Russell P."/>
            <person name="Aken B."/>
            <person name="Alfoldi J."/>
            <person name="Amemiya C."/>
            <person name="Azzouzi N."/>
            <person name="Baroiller J.F."/>
            <person name="Barloy-Hubler F."/>
            <person name="Berlin A."/>
            <person name="Bloomquist R."/>
            <person name="Carleton K.L."/>
            <person name="Conte M.A."/>
            <person name="D'Cotta H."/>
            <person name="Eshel O."/>
            <person name="Gaffney L."/>
            <person name="Galibert F."/>
            <person name="Gante H.F."/>
            <person name="Gnerre S."/>
            <person name="Greuter L."/>
            <person name="Guyon R."/>
            <person name="Haddad N.S."/>
            <person name="Haerty W."/>
            <person name="Harris R.M."/>
            <person name="Hofmann H.A."/>
            <person name="Hourlier T."/>
            <person name="Hulata G."/>
            <person name="Jaffe D.B."/>
            <person name="Lara M."/>
            <person name="Lee A.P."/>
            <person name="MacCallum I."/>
            <person name="Mwaiko S."/>
            <person name="Nikaido M."/>
            <person name="Nishihara H."/>
            <person name="Ozouf-Costaz C."/>
            <person name="Penman D.J."/>
            <person name="Przybylski D."/>
            <person name="Rakotomanga M."/>
            <person name="Renn S.C.P."/>
            <person name="Ribeiro F.J."/>
            <person name="Ron M."/>
            <person name="Salzburger W."/>
            <person name="Sanchez-Pulido L."/>
            <person name="Santos M.E."/>
            <person name="Searle S."/>
            <person name="Sharpe T."/>
            <person name="Swofford R."/>
            <person name="Tan F.J."/>
            <person name="Williams L."/>
            <person name="Young S."/>
            <person name="Yin S."/>
            <person name="Okada N."/>
            <person name="Kocher T.D."/>
            <person name="Miska E.A."/>
            <person name="Lander E.S."/>
            <person name="Venkatesh B."/>
            <person name="Fernald R.D."/>
            <person name="Meyer A."/>
            <person name="Ponting C.P."/>
            <person name="Streelman J.T."/>
            <person name="Lindblad-Toh K."/>
            <person name="Seehausen O."/>
            <person name="Di Palma F."/>
        </authorList>
    </citation>
    <scope>NUCLEOTIDE SEQUENCE</scope>
</reference>
<keyword evidence="7" id="KW-1015">Disulfide bond</keyword>
<dbReference type="PROSITE" id="PS51158">
    <property type="entry name" value="ALPHA_KINASE"/>
    <property type="match status" value="1"/>
</dbReference>
<dbReference type="GO" id="GO:0005634">
    <property type="term" value="C:nucleus"/>
    <property type="evidence" value="ECO:0007669"/>
    <property type="project" value="TreeGrafter"/>
</dbReference>
<feature type="region of interest" description="Disordered" evidence="11">
    <location>
        <begin position="1307"/>
        <end position="1355"/>
    </location>
</feature>
<feature type="compositionally biased region" description="Polar residues" evidence="11">
    <location>
        <begin position="832"/>
        <end position="842"/>
    </location>
</feature>
<dbReference type="SMART" id="SM00811">
    <property type="entry name" value="Alpha_kinase"/>
    <property type="match status" value="1"/>
</dbReference>
<dbReference type="SUPFAM" id="SSF48726">
    <property type="entry name" value="Immunoglobulin"/>
    <property type="match status" value="2"/>
</dbReference>
<evidence type="ECO:0000313" key="15">
    <source>
        <dbReference type="Proteomes" id="UP000265160"/>
    </source>
</evidence>
<feature type="domain" description="Ig-like" evidence="12">
    <location>
        <begin position="949"/>
        <end position="1037"/>
    </location>
</feature>
<evidence type="ECO:0000256" key="3">
    <source>
        <dbReference type="ARBA" id="ARBA00022527"/>
    </source>
</evidence>
<reference evidence="14" key="3">
    <citation type="submission" date="2025-09" db="UniProtKB">
        <authorList>
            <consortium name="Ensembl"/>
        </authorList>
    </citation>
    <scope>IDENTIFICATION</scope>
</reference>
<comment type="catalytic activity">
    <reaction evidence="9">
        <text>L-threonyl-[protein] + ATP = O-phospho-L-threonyl-[protein] + ADP + H(+)</text>
        <dbReference type="Rhea" id="RHEA:46608"/>
        <dbReference type="Rhea" id="RHEA-COMP:11060"/>
        <dbReference type="Rhea" id="RHEA-COMP:11605"/>
        <dbReference type="ChEBI" id="CHEBI:15378"/>
        <dbReference type="ChEBI" id="CHEBI:30013"/>
        <dbReference type="ChEBI" id="CHEBI:30616"/>
        <dbReference type="ChEBI" id="CHEBI:61977"/>
        <dbReference type="ChEBI" id="CHEBI:456216"/>
        <dbReference type="EC" id="2.7.11.1"/>
    </reaction>
</comment>
<evidence type="ECO:0000313" key="14">
    <source>
        <dbReference type="Ensembl" id="ENSMZEP00005011912.1"/>
    </source>
</evidence>
<feature type="domain" description="Ig-like" evidence="12">
    <location>
        <begin position="70"/>
        <end position="161"/>
    </location>
</feature>
<dbReference type="FunFam" id="2.60.40.10:FF:000069">
    <property type="entry name" value="Alpha-protein kinase 3"/>
    <property type="match status" value="1"/>
</dbReference>
<keyword evidence="4" id="KW-0808">Transferase</keyword>
<dbReference type="Proteomes" id="UP000265160">
    <property type="component" value="LG1"/>
</dbReference>
<keyword evidence="6" id="KW-0418">Kinase</keyword>
<evidence type="ECO:0000256" key="5">
    <source>
        <dbReference type="ARBA" id="ARBA00022737"/>
    </source>
</evidence>
<evidence type="ECO:0000259" key="12">
    <source>
        <dbReference type="PROSITE" id="PS50835"/>
    </source>
</evidence>
<feature type="compositionally biased region" description="Basic and acidic residues" evidence="11">
    <location>
        <begin position="932"/>
        <end position="944"/>
    </location>
</feature>
<name>A0A3P9BPQ0_9CICH</name>
<dbReference type="PROSITE" id="PS50835">
    <property type="entry name" value="IG_LIKE"/>
    <property type="match status" value="2"/>
</dbReference>
<accession>A0A3P9BPQ0</accession>
<dbReference type="InterPro" id="IPR003599">
    <property type="entry name" value="Ig_sub"/>
</dbReference>
<dbReference type="Ensembl" id="ENSMZET00005012321.1">
    <property type="protein sequence ID" value="ENSMZEP00005011912.1"/>
    <property type="gene ID" value="ENSMZEG00005008889.1"/>
</dbReference>
<dbReference type="GeneTree" id="ENSGT00940000158534"/>
<comment type="similarity">
    <text evidence="1">Belongs to the protein kinase superfamily. Alpha-type protein kinase family. ALPK subfamily.</text>
</comment>
<comment type="catalytic activity">
    <reaction evidence="10">
        <text>L-seryl-[protein] + ATP = O-phospho-L-seryl-[protein] + ADP + H(+)</text>
        <dbReference type="Rhea" id="RHEA:17989"/>
        <dbReference type="Rhea" id="RHEA-COMP:9863"/>
        <dbReference type="Rhea" id="RHEA-COMP:11604"/>
        <dbReference type="ChEBI" id="CHEBI:15378"/>
        <dbReference type="ChEBI" id="CHEBI:29999"/>
        <dbReference type="ChEBI" id="CHEBI:30616"/>
        <dbReference type="ChEBI" id="CHEBI:83421"/>
        <dbReference type="ChEBI" id="CHEBI:456216"/>
        <dbReference type="EC" id="2.7.11.1"/>
    </reaction>
</comment>
<feature type="compositionally biased region" description="Polar residues" evidence="11">
    <location>
        <begin position="793"/>
        <end position="818"/>
    </location>
</feature>
<feature type="region of interest" description="Disordered" evidence="11">
    <location>
        <begin position="1"/>
        <end position="25"/>
    </location>
</feature>
<keyword evidence="15" id="KW-1185">Reference proteome</keyword>
<dbReference type="InterPro" id="IPR013098">
    <property type="entry name" value="Ig_I-set"/>
</dbReference>
<dbReference type="GO" id="GO:0004674">
    <property type="term" value="F:protein serine/threonine kinase activity"/>
    <property type="evidence" value="ECO:0007669"/>
    <property type="project" value="UniProtKB-KW"/>
</dbReference>
<dbReference type="EC" id="2.7.11.1" evidence="2"/>
<proteinExistence type="inferred from homology"/>
<keyword evidence="3" id="KW-0723">Serine/threonine-protein kinase</keyword>
<feature type="compositionally biased region" description="Basic and acidic residues" evidence="11">
    <location>
        <begin position="181"/>
        <end position="196"/>
    </location>
</feature>
<dbReference type="SUPFAM" id="SSF56112">
    <property type="entry name" value="Protein kinase-like (PK-like)"/>
    <property type="match status" value="1"/>
</dbReference>
<evidence type="ECO:0000259" key="13">
    <source>
        <dbReference type="PROSITE" id="PS51158"/>
    </source>
</evidence>